<feature type="compositionally biased region" description="Low complexity" evidence="1">
    <location>
        <begin position="121"/>
        <end position="130"/>
    </location>
</feature>
<dbReference type="AlphaFoldDB" id="A0A6J7J1R7"/>
<organism evidence="2">
    <name type="scientific">freshwater metagenome</name>
    <dbReference type="NCBI Taxonomy" id="449393"/>
    <lineage>
        <taxon>unclassified sequences</taxon>
        <taxon>metagenomes</taxon>
        <taxon>ecological metagenomes</taxon>
    </lineage>
</organism>
<protein>
    <submittedName>
        <fullName evidence="2">Unannotated protein</fullName>
    </submittedName>
</protein>
<dbReference type="EMBL" id="CAFBMH010000188">
    <property type="protein sequence ID" value="CAB4937046.1"/>
    <property type="molecule type" value="Genomic_DNA"/>
</dbReference>
<gene>
    <name evidence="2" type="ORF">UFOPK3543_03008</name>
</gene>
<feature type="compositionally biased region" description="Polar residues" evidence="1">
    <location>
        <begin position="203"/>
        <end position="214"/>
    </location>
</feature>
<proteinExistence type="predicted"/>
<reference evidence="2" key="1">
    <citation type="submission" date="2020-05" db="EMBL/GenBank/DDBJ databases">
        <authorList>
            <person name="Chiriac C."/>
            <person name="Salcher M."/>
            <person name="Ghai R."/>
            <person name="Kavagutti S V."/>
        </authorList>
    </citation>
    <scope>NUCLEOTIDE SEQUENCE</scope>
</reference>
<name>A0A6J7J1R7_9ZZZZ</name>
<evidence type="ECO:0000256" key="1">
    <source>
        <dbReference type="SAM" id="MobiDB-lite"/>
    </source>
</evidence>
<sequence length="320" mass="33402">MASVRPKFGVAVMVPRTSLMVLSQPNGFFAKSNGLSMNRSAPATNASSAMPTSPRSWNNGSHETKVSETSISMRSSADDVLASTFALVSATSLGAPVEPLVDWRCTMSSGAVGAAGGGSVGSSSARSRAATRNESGRMSAGTSASLCTNVSAPPGTCARSAPRFSAMRSRLSNPGREANSSGRAPCSTQPMYAVRADSGDGHATTTLSPGSTPESAKISCNAAARRTKSRWVCLFRRARASAKPIVLRPSPCAMSVNTARMSRSRNETDGCAPDCRPEPVHVRSDGTICTLPCQLSSYGDSRCTQWPVVTTVMQIPRWVG</sequence>
<accession>A0A6J7J1R7</accession>
<feature type="region of interest" description="Disordered" evidence="1">
    <location>
        <begin position="113"/>
        <end position="147"/>
    </location>
</feature>
<feature type="region of interest" description="Disordered" evidence="1">
    <location>
        <begin position="168"/>
        <end position="216"/>
    </location>
</feature>
<feature type="region of interest" description="Disordered" evidence="1">
    <location>
        <begin position="40"/>
        <end position="67"/>
    </location>
</feature>
<evidence type="ECO:0000313" key="2">
    <source>
        <dbReference type="EMBL" id="CAB4937046.1"/>
    </source>
</evidence>
<feature type="compositionally biased region" description="Polar residues" evidence="1">
    <location>
        <begin position="178"/>
        <end position="190"/>
    </location>
</feature>